<sequence length="571" mass="62407">MKKFLGNIKKKSGSPERNGSSTTYVLPQGDSPEAVVVREVTAFCESGAPNSDTAGEEYLHLPAIVDAAESSPTAAKEAAATIRRYLGKEHYRRGFAQYNAVMLTRILTDNPAHAFTQNFDHKFVATVKELLREGKDTSVQQILRETLDYLEFEKAPGNDSLGPLMEMWKKEKGKRNALRPPVSRDVSKQTQIPGAFSGHYHHQQSRRRDTLPPPDELAGRIEEAKTIARLLVQTVQSTGQAELLANDLVKEFADRAKTMQRSIQSYLNAQNPAPDPDTMLTLIETNDQLNIAMSKHQRAVLQARKATGMATPSPQPQPEPQQNPLVTQHVPGQNVYAPPSQPQSVPIDHGPYSSSPPRRQNTIPTPVSPLRKEEEELYAPPPGPPPSKMGPPQNPPPPTNPNLYDFSNAAVFSSAYAAPDPPPPVPTRVRPQSHAYSSSADYGVAENPFADDGYGAPQPQPRSNALFDRQESTPSPHPPQQYSANPYPQELPSDQQRPGPYNAGYQPTPSYLHRQELSADHGTMHGGSPASSAPAPNGRSSYPPSSGYGRNPASPVDETQGVGRRMNDLHI</sequence>
<dbReference type="CDD" id="cd21383">
    <property type="entry name" value="GAT_GGA_Tom1-like"/>
    <property type="match status" value="1"/>
</dbReference>
<dbReference type="AlphaFoldDB" id="W9VDI9"/>
<dbReference type="SUPFAM" id="SSF48464">
    <property type="entry name" value="ENTH/VHS domain"/>
    <property type="match status" value="1"/>
</dbReference>
<keyword evidence="4" id="KW-1185">Reference proteome</keyword>
<dbReference type="GO" id="GO:0035091">
    <property type="term" value="F:phosphatidylinositol binding"/>
    <property type="evidence" value="ECO:0007669"/>
    <property type="project" value="InterPro"/>
</dbReference>
<dbReference type="OrthoDB" id="5393057at2759"/>
<protein>
    <recommendedName>
        <fullName evidence="2">GAT domain-containing protein</fullName>
    </recommendedName>
</protein>
<accession>W9VDI9</accession>
<evidence type="ECO:0000313" key="3">
    <source>
        <dbReference type="EMBL" id="EXJ53677.1"/>
    </source>
</evidence>
<feature type="region of interest" description="Disordered" evidence="1">
    <location>
        <begin position="1"/>
        <end position="28"/>
    </location>
</feature>
<dbReference type="GO" id="GO:0043130">
    <property type="term" value="F:ubiquitin binding"/>
    <property type="evidence" value="ECO:0007669"/>
    <property type="project" value="InterPro"/>
</dbReference>
<gene>
    <name evidence="3" type="ORF">A1O5_13129</name>
</gene>
<name>W9VDI9_9EURO</name>
<dbReference type="EMBL" id="AMGX01000042">
    <property type="protein sequence ID" value="EXJ53677.1"/>
    <property type="molecule type" value="Genomic_DNA"/>
</dbReference>
<feature type="compositionally biased region" description="Polar residues" evidence="1">
    <location>
        <begin position="15"/>
        <end position="25"/>
    </location>
</feature>
<dbReference type="InterPro" id="IPR038425">
    <property type="entry name" value="GAT_sf"/>
</dbReference>
<evidence type="ECO:0000313" key="4">
    <source>
        <dbReference type="Proteomes" id="UP000019471"/>
    </source>
</evidence>
<feature type="compositionally biased region" description="Pro residues" evidence="1">
    <location>
        <begin position="379"/>
        <end position="400"/>
    </location>
</feature>
<dbReference type="HOGENOM" id="CLU_031989_0_1_1"/>
<feature type="compositionally biased region" description="Polar residues" evidence="1">
    <location>
        <begin position="480"/>
        <end position="496"/>
    </location>
</feature>
<reference evidence="3 4" key="1">
    <citation type="submission" date="2013-03" db="EMBL/GenBank/DDBJ databases">
        <title>The Genome Sequence of Cladophialophora psammophila CBS 110553.</title>
        <authorList>
            <consortium name="The Broad Institute Genomics Platform"/>
            <person name="Cuomo C."/>
            <person name="de Hoog S."/>
            <person name="Gorbushina A."/>
            <person name="Walker B."/>
            <person name="Young S.K."/>
            <person name="Zeng Q."/>
            <person name="Gargeya S."/>
            <person name="Fitzgerald M."/>
            <person name="Haas B."/>
            <person name="Abouelleil A."/>
            <person name="Allen A.W."/>
            <person name="Alvarado L."/>
            <person name="Arachchi H.M."/>
            <person name="Berlin A.M."/>
            <person name="Chapman S.B."/>
            <person name="Gainer-Dewar J."/>
            <person name="Goldberg J."/>
            <person name="Griggs A."/>
            <person name="Gujja S."/>
            <person name="Hansen M."/>
            <person name="Howarth C."/>
            <person name="Imamovic A."/>
            <person name="Ireland A."/>
            <person name="Larimer J."/>
            <person name="McCowan C."/>
            <person name="Murphy C."/>
            <person name="Pearson M."/>
            <person name="Poon T.W."/>
            <person name="Priest M."/>
            <person name="Roberts A."/>
            <person name="Saif S."/>
            <person name="Shea T."/>
            <person name="Sisk P."/>
            <person name="Sykes S."/>
            <person name="Wortman J."/>
            <person name="Nusbaum C."/>
            <person name="Birren B."/>
        </authorList>
    </citation>
    <scope>NUCLEOTIDE SEQUENCE [LARGE SCALE GENOMIC DNA]</scope>
    <source>
        <strain evidence="3 4">CBS 110553</strain>
    </source>
</reference>
<feature type="compositionally biased region" description="Polar residues" evidence="1">
    <location>
        <begin position="352"/>
        <end position="365"/>
    </location>
</feature>
<evidence type="ECO:0000259" key="2">
    <source>
        <dbReference type="PROSITE" id="PS50909"/>
    </source>
</evidence>
<dbReference type="Gene3D" id="1.20.58.160">
    <property type="match status" value="1"/>
</dbReference>
<dbReference type="GeneID" id="19197813"/>
<dbReference type="SUPFAM" id="SSF89009">
    <property type="entry name" value="GAT-like domain"/>
    <property type="match status" value="1"/>
</dbReference>
<dbReference type="InterPro" id="IPR004152">
    <property type="entry name" value="GAT_dom"/>
</dbReference>
<dbReference type="InterPro" id="IPR008942">
    <property type="entry name" value="ENTH_VHS"/>
</dbReference>
<proteinExistence type="predicted"/>
<dbReference type="Pfam" id="PF03127">
    <property type="entry name" value="GAT"/>
    <property type="match status" value="1"/>
</dbReference>
<feature type="compositionally biased region" description="Basic residues" evidence="1">
    <location>
        <begin position="1"/>
        <end position="12"/>
    </location>
</feature>
<dbReference type="eggNOG" id="ENOG502S1ZS">
    <property type="taxonomic scope" value="Eukaryota"/>
</dbReference>
<dbReference type="STRING" id="1182543.W9VDI9"/>
<feature type="compositionally biased region" description="Low complexity" evidence="1">
    <location>
        <begin position="536"/>
        <end position="552"/>
    </location>
</feature>
<dbReference type="Gene3D" id="1.25.40.90">
    <property type="match status" value="1"/>
</dbReference>
<feature type="compositionally biased region" description="Basic and acidic residues" evidence="1">
    <location>
        <begin position="513"/>
        <end position="523"/>
    </location>
</feature>
<evidence type="ECO:0000256" key="1">
    <source>
        <dbReference type="SAM" id="MobiDB-lite"/>
    </source>
</evidence>
<dbReference type="RefSeq" id="XP_007751886.1">
    <property type="nucleotide sequence ID" value="XM_007753696.1"/>
</dbReference>
<dbReference type="Proteomes" id="UP000019471">
    <property type="component" value="Unassembled WGS sequence"/>
</dbReference>
<organism evidence="3 4">
    <name type="scientific">Cladophialophora psammophila CBS 110553</name>
    <dbReference type="NCBI Taxonomy" id="1182543"/>
    <lineage>
        <taxon>Eukaryota</taxon>
        <taxon>Fungi</taxon>
        <taxon>Dikarya</taxon>
        <taxon>Ascomycota</taxon>
        <taxon>Pezizomycotina</taxon>
        <taxon>Eurotiomycetes</taxon>
        <taxon>Chaetothyriomycetidae</taxon>
        <taxon>Chaetothyriales</taxon>
        <taxon>Herpotrichiellaceae</taxon>
        <taxon>Cladophialophora</taxon>
    </lineage>
</organism>
<comment type="caution">
    <text evidence="3">The sequence shown here is derived from an EMBL/GenBank/DDBJ whole genome shotgun (WGS) entry which is preliminary data.</text>
</comment>
<dbReference type="PROSITE" id="PS50909">
    <property type="entry name" value="GAT"/>
    <property type="match status" value="1"/>
</dbReference>
<feature type="domain" description="GAT" evidence="2">
    <location>
        <begin position="212"/>
        <end position="301"/>
    </location>
</feature>
<feature type="region of interest" description="Disordered" evidence="1">
    <location>
        <begin position="296"/>
        <end position="571"/>
    </location>
</feature>
<feature type="region of interest" description="Disordered" evidence="1">
    <location>
        <begin position="196"/>
        <end position="215"/>
    </location>
</feature>